<dbReference type="GO" id="GO:0005737">
    <property type="term" value="C:cytoplasm"/>
    <property type="evidence" value="ECO:0007669"/>
    <property type="project" value="InterPro"/>
</dbReference>
<protein>
    <recommendedName>
        <fullName evidence="3">CIDE-N domain-containing protein</fullName>
    </recommendedName>
</protein>
<evidence type="ECO:0000313" key="4">
    <source>
        <dbReference type="Ensembl" id="ENSEBUP00000020250.1"/>
    </source>
</evidence>
<keyword evidence="1 2" id="KW-0053">Apoptosis</keyword>
<evidence type="ECO:0000256" key="1">
    <source>
        <dbReference type="ARBA" id="ARBA00022703"/>
    </source>
</evidence>
<dbReference type="SMART" id="SM00266">
    <property type="entry name" value="CAD"/>
    <property type="match status" value="1"/>
</dbReference>
<dbReference type="Pfam" id="PF02017">
    <property type="entry name" value="CIDE-N"/>
    <property type="match status" value="1"/>
</dbReference>
<dbReference type="SUPFAM" id="SSF54277">
    <property type="entry name" value="CAD &amp; PB1 domains"/>
    <property type="match status" value="1"/>
</dbReference>
<dbReference type="InterPro" id="IPR044925">
    <property type="entry name" value="His-Me_finger_sf"/>
</dbReference>
<dbReference type="PANTHER" id="PTHR13067">
    <property type="entry name" value="CASPASE-ACTIVATED DNASE"/>
    <property type="match status" value="1"/>
</dbReference>
<dbReference type="InterPro" id="IPR039729">
    <property type="entry name" value="DFF40"/>
</dbReference>
<name>A0A8C4WYT8_EPTBU</name>
<dbReference type="GO" id="GO:0005634">
    <property type="term" value="C:nucleus"/>
    <property type="evidence" value="ECO:0007669"/>
    <property type="project" value="InterPro"/>
</dbReference>
<sequence length="257" mass="29360">MPPFRIRTIGGNRRVGIVARNLHEVRLKALFKLNLGKTTGLRVCLEDGTDIEDDDFLLSMPVHTRLVILKPQETWRSDGVPNFFAALELLESKSIDERQELEALIDELLAAGNGNYGKRVVLQEFRKQLISQAHLESRTENPAWFKGLSPRFTNKCDVMRNNCLRRLRGYVREAHKAWKDIEPQCTEVMLCLKGKLKTQRGTWFDRSASRNDRFCTPEGWFTCQGEFNIPNVPLSPLHQPICQLGETGTVQQLEPGS</sequence>
<proteinExistence type="predicted"/>
<dbReference type="GO" id="GO:0016787">
    <property type="term" value="F:hydrolase activity"/>
    <property type="evidence" value="ECO:0007669"/>
    <property type="project" value="InterPro"/>
</dbReference>
<dbReference type="Ensembl" id="ENSEBUT00000020821.1">
    <property type="protein sequence ID" value="ENSEBUP00000020245.1"/>
    <property type="gene ID" value="ENSEBUG00000012563.1"/>
</dbReference>
<evidence type="ECO:0000259" key="3">
    <source>
        <dbReference type="PROSITE" id="PS51135"/>
    </source>
</evidence>
<dbReference type="GO" id="GO:0006309">
    <property type="term" value="P:apoptotic DNA fragmentation"/>
    <property type="evidence" value="ECO:0007669"/>
    <property type="project" value="InterPro"/>
</dbReference>
<dbReference type="Proteomes" id="UP000694388">
    <property type="component" value="Unplaced"/>
</dbReference>
<keyword evidence="5" id="KW-1185">Reference proteome</keyword>
<evidence type="ECO:0000256" key="2">
    <source>
        <dbReference type="PROSITE-ProRule" id="PRU00447"/>
    </source>
</evidence>
<accession>A0A8C4WYT8</accession>
<dbReference type="InterPro" id="IPR015311">
    <property type="entry name" value="DFF40_C"/>
</dbReference>
<evidence type="ECO:0000313" key="5">
    <source>
        <dbReference type="Proteomes" id="UP000694388"/>
    </source>
</evidence>
<feature type="domain" description="CIDE-N" evidence="3">
    <location>
        <begin position="1"/>
        <end position="77"/>
    </location>
</feature>
<dbReference type="InterPro" id="IPR003508">
    <property type="entry name" value="CIDE-N_dom"/>
</dbReference>
<dbReference type="OMA" id="TENPAWF"/>
<dbReference type="Ensembl" id="ENSEBUT00000020826.1">
    <property type="protein sequence ID" value="ENSEBUP00000020250.1"/>
    <property type="gene ID" value="ENSEBUG00000012563.1"/>
</dbReference>
<dbReference type="GO" id="GO:0004520">
    <property type="term" value="F:DNA endonuclease activity"/>
    <property type="evidence" value="ECO:0007669"/>
    <property type="project" value="InterPro"/>
</dbReference>
<dbReference type="PROSITE" id="PS51135">
    <property type="entry name" value="CIDE_N"/>
    <property type="match status" value="1"/>
</dbReference>
<dbReference type="GeneTree" id="ENSGT00390000014490"/>
<reference evidence="4" key="1">
    <citation type="submission" date="2025-05" db="UniProtKB">
        <authorList>
            <consortium name="Ensembl"/>
        </authorList>
    </citation>
    <scope>IDENTIFICATION</scope>
</reference>
<dbReference type="PANTHER" id="PTHR13067:SF2">
    <property type="entry name" value="CASPASE-ACTIVATED DNASE"/>
    <property type="match status" value="1"/>
</dbReference>
<dbReference type="Pfam" id="PF09230">
    <property type="entry name" value="DFF40"/>
    <property type="match status" value="1"/>
</dbReference>
<dbReference type="Gene3D" id="3.10.20.10">
    <property type="match status" value="1"/>
</dbReference>
<dbReference type="SUPFAM" id="SSF54060">
    <property type="entry name" value="His-Me finger endonucleases"/>
    <property type="match status" value="1"/>
</dbReference>
<organism evidence="4 5">
    <name type="scientific">Eptatretus burgeri</name>
    <name type="common">Inshore hagfish</name>
    <dbReference type="NCBI Taxonomy" id="7764"/>
    <lineage>
        <taxon>Eukaryota</taxon>
        <taxon>Metazoa</taxon>
        <taxon>Chordata</taxon>
        <taxon>Craniata</taxon>
        <taxon>Vertebrata</taxon>
        <taxon>Cyclostomata</taxon>
        <taxon>Myxini</taxon>
        <taxon>Myxiniformes</taxon>
        <taxon>Myxinidae</taxon>
        <taxon>Eptatretinae</taxon>
        <taxon>Eptatretus</taxon>
    </lineage>
</organism>
<dbReference type="AlphaFoldDB" id="A0A8C4WYT8"/>